<reference evidence="1 2" key="1">
    <citation type="submission" date="2014-06" db="EMBL/GenBank/DDBJ databases">
        <authorList>
            <person name="Bishop-Lilly K.A."/>
            <person name="Broomall S.M."/>
            <person name="Chain P.S."/>
            <person name="Chertkov O."/>
            <person name="Coyne S.R."/>
            <person name="Daligault H.E."/>
            <person name="Davenport K.W."/>
            <person name="Erkkila T."/>
            <person name="Frey K.G."/>
            <person name="Gibbons H.S."/>
            <person name="Gu W."/>
            <person name="Jaissle J."/>
            <person name="Johnson S.L."/>
            <person name="Koroleva G.I."/>
            <person name="Ladner J.T."/>
            <person name="Lo C.-C."/>
            <person name="Minogue T.D."/>
            <person name="Munk C."/>
            <person name="Palacios G.F."/>
            <person name="Redden C.L."/>
            <person name="Rosenzweig C.N."/>
            <person name="Scholz M.B."/>
            <person name="Teshima H."/>
            <person name="Xu Y."/>
        </authorList>
    </citation>
    <scope>NUCLEOTIDE SEQUENCE [LARGE SCALE GENOMIC DNA]</scope>
    <source>
        <strain evidence="1 2">EO147</strain>
    </source>
</reference>
<dbReference type="AlphaFoldDB" id="A0AAI8B7P5"/>
<dbReference type="PANTHER" id="PTHR36922">
    <property type="entry name" value="BLL2446 PROTEIN"/>
    <property type="match status" value="1"/>
</dbReference>
<dbReference type="SUPFAM" id="SSF109854">
    <property type="entry name" value="DinB/YfiT-like putative metalloenzymes"/>
    <property type="match status" value="1"/>
</dbReference>
<organism evidence="1 2">
    <name type="scientific">Burkholderia oklahomensis</name>
    <dbReference type="NCBI Taxonomy" id="342113"/>
    <lineage>
        <taxon>Bacteria</taxon>
        <taxon>Pseudomonadati</taxon>
        <taxon>Pseudomonadota</taxon>
        <taxon>Betaproteobacteria</taxon>
        <taxon>Burkholderiales</taxon>
        <taxon>Burkholderiaceae</taxon>
        <taxon>Burkholderia</taxon>
        <taxon>pseudomallei group</taxon>
    </lineage>
</organism>
<dbReference type="RefSeq" id="WP_010103764.1">
    <property type="nucleotide sequence ID" value="NZ_CP008726.1"/>
</dbReference>
<accession>A0AAI8B7P5</accession>
<dbReference type="KEGG" id="bok:DM82_1265"/>
<gene>
    <name evidence="1" type="ORF">DM82_1265</name>
</gene>
<name>A0AAI8B7P5_9BURK</name>
<evidence type="ECO:0008006" key="3">
    <source>
        <dbReference type="Google" id="ProtNLM"/>
    </source>
</evidence>
<sequence length="190" mass="20731">MSPTTLLIPSFTQMLRGLSAWLDKAVAHQRASGGEPDALLSRRLAADMFPLAAQIRFACFQAQEPIYRLRGESLPPALTDVRREGWNADAQPGSLSDAQTHIADAISFLGGLAPGALDESADRPIALELPNGVAFDMTGEQYARDWALPQFYFHLIAAYAILRNHGVELGKADYVPHMLAYLRPGTTPQD</sequence>
<keyword evidence="2" id="KW-1185">Reference proteome</keyword>
<dbReference type="PANTHER" id="PTHR36922:SF1">
    <property type="entry name" value="DUF1993 DOMAIN-CONTAINING PROTEIN"/>
    <property type="match status" value="1"/>
</dbReference>
<evidence type="ECO:0000313" key="2">
    <source>
        <dbReference type="Proteomes" id="UP000029424"/>
    </source>
</evidence>
<evidence type="ECO:0000313" key="1">
    <source>
        <dbReference type="EMBL" id="AIO67226.1"/>
    </source>
</evidence>
<proteinExistence type="predicted"/>
<protein>
    <recommendedName>
        <fullName evidence="3">DUF1993 domain-containing protein</fullName>
    </recommendedName>
</protein>
<dbReference type="Gene3D" id="1.20.120.450">
    <property type="entry name" value="dinb family like domain"/>
    <property type="match status" value="1"/>
</dbReference>
<dbReference type="Proteomes" id="UP000029424">
    <property type="component" value="Chromosome 1"/>
</dbReference>
<dbReference type="InterPro" id="IPR034660">
    <property type="entry name" value="DinB/YfiT-like"/>
</dbReference>
<dbReference type="InterPro" id="IPR018531">
    <property type="entry name" value="DUF1993"/>
</dbReference>
<dbReference type="EMBL" id="CP008726">
    <property type="protein sequence ID" value="AIO67226.1"/>
    <property type="molecule type" value="Genomic_DNA"/>
</dbReference>
<dbReference type="Pfam" id="PF09351">
    <property type="entry name" value="DUF1993"/>
    <property type="match status" value="1"/>
</dbReference>